<protein>
    <submittedName>
        <fullName evidence="3">Uncharacterized protein</fullName>
    </submittedName>
</protein>
<feature type="transmembrane region" description="Helical" evidence="2">
    <location>
        <begin position="68"/>
        <end position="88"/>
    </location>
</feature>
<feature type="region of interest" description="Disordered" evidence="1">
    <location>
        <begin position="248"/>
        <end position="324"/>
    </location>
</feature>
<dbReference type="AlphaFoldDB" id="A0A6H0XT58"/>
<feature type="compositionally biased region" description="Polar residues" evidence="1">
    <location>
        <begin position="600"/>
        <end position="620"/>
    </location>
</feature>
<dbReference type="PANTHER" id="PTHR42088">
    <property type="entry name" value="YALI0F10131P"/>
    <property type="match status" value="1"/>
</dbReference>
<name>A0A6H0XT58_9PEZI</name>
<keyword evidence="2" id="KW-0472">Membrane</keyword>
<dbReference type="PANTHER" id="PTHR42088:SF1">
    <property type="entry name" value="YALI0F10131P"/>
    <property type="match status" value="1"/>
</dbReference>
<feature type="region of interest" description="Disordered" evidence="1">
    <location>
        <begin position="598"/>
        <end position="620"/>
    </location>
</feature>
<reference evidence="3 4" key="1">
    <citation type="journal article" date="2016" name="Sci. Rep.">
        <title>Peltaster fructicola genome reveals evolution from an invasive phytopathogen to an ectophytic parasite.</title>
        <authorList>
            <person name="Xu C."/>
            <person name="Chen H."/>
            <person name="Gleason M.L."/>
            <person name="Xu J.R."/>
            <person name="Liu H."/>
            <person name="Zhang R."/>
            <person name="Sun G."/>
        </authorList>
    </citation>
    <scope>NUCLEOTIDE SEQUENCE [LARGE SCALE GENOMIC DNA]</scope>
    <source>
        <strain evidence="3 4">LNHT1506</strain>
    </source>
</reference>
<dbReference type="Proteomes" id="UP000503462">
    <property type="component" value="Chromosome 2"/>
</dbReference>
<feature type="region of interest" description="Disordered" evidence="1">
    <location>
        <begin position="103"/>
        <end position="127"/>
    </location>
</feature>
<keyword evidence="2" id="KW-1133">Transmembrane helix</keyword>
<gene>
    <name evidence="3" type="ORF">AMS68_003420</name>
</gene>
<evidence type="ECO:0000256" key="1">
    <source>
        <dbReference type="SAM" id="MobiDB-lite"/>
    </source>
</evidence>
<evidence type="ECO:0000313" key="3">
    <source>
        <dbReference type="EMBL" id="QIW97902.1"/>
    </source>
</evidence>
<feature type="compositionally biased region" description="Basic and acidic residues" evidence="1">
    <location>
        <begin position="184"/>
        <end position="193"/>
    </location>
</feature>
<feature type="compositionally biased region" description="Polar residues" evidence="1">
    <location>
        <begin position="203"/>
        <end position="213"/>
    </location>
</feature>
<evidence type="ECO:0000313" key="4">
    <source>
        <dbReference type="Proteomes" id="UP000503462"/>
    </source>
</evidence>
<dbReference type="OrthoDB" id="5417135at2759"/>
<feature type="region of interest" description="Disordered" evidence="1">
    <location>
        <begin position="184"/>
        <end position="213"/>
    </location>
</feature>
<dbReference type="EMBL" id="CP051140">
    <property type="protein sequence ID" value="QIW97902.1"/>
    <property type="molecule type" value="Genomic_DNA"/>
</dbReference>
<proteinExistence type="predicted"/>
<evidence type="ECO:0000256" key="2">
    <source>
        <dbReference type="SAM" id="Phobius"/>
    </source>
</evidence>
<accession>A0A6H0XT58</accession>
<organism evidence="3 4">
    <name type="scientific">Peltaster fructicola</name>
    <dbReference type="NCBI Taxonomy" id="286661"/>
    <lineage>
        <taxon>Eukaryota</taxon>
        <taxon>Fungi</taxon>
        <taxon>Dikarya</taxon>
        <taxon>Ascomycota</taxon>
        <taxon>Pezizomycotina</taxon>
        <taxon>Dothideomycetes</taxon>
        <taxon>Dothideomycetes incertae sedis</taxon>
        <taxon>Peltaster</taxon>
    </lineage>
</organism>
<keyword evidence="2" id="KW-0812">Transmembrane</keyword>
<feature type="region of interest" description="Disordered" evidence="1">
    <location>
        <begin position="454"/>
        <end position="512"/>
    </location>
</feature>
<keyword evidence="4" id="KW-1185">Reference proteome</keyword>
<sequence>MKLLSITELTESVQQWHVERTLEHVADATVKIVTATIDKRDSSSTCAANDNSAECQKYQSSGSSVQTLAIALGAGIPLGCAVIVLFFLHRRHLKRQRLEDLNDPHKSLDFGNDEGYSKHGKGGPEMKDKTRIQRGLSMDMDLGSPYLLPGELHGSRASLHSMSRSLKDEHDPYRPVTLVKSDWESVRAPRRPGDNGSVFSAAGSMQSSQENASLVANARPMSQSFPARGASQSPPIQQPPRALINADRKPTLTGHSSTGSAEKSFPDLSPKLNLDDFVPPPPPPPPKEEETRLPKRSSSISTVNRPPRKSSIAKHPPAPLDLEPLPAAALTTPSIALPEVITSFDDPNDFNLDLYTSQQNEHVNPDMLAQPQTQTNRFSIMGLRPLPSDLPDDNPEQRANRIRSFYREYFDDSRPNPKGGYVDDYDAGYLADHALYDNAAGGFVPQGRPFAQPVQRRAMTPPPSRGRQNMMPDPHRRHMSTQSTAMRGPRARAQSAPRKQLPPPSALTSLPTPHLLKDDYSIFNATDFAPPASYRDRQAGRAPDSPLGVARPYSPNVAAHSPLIASYDELAAVPSPYLLRKSGTFTALDFAAPPRFRDQGNASDAGSIRSNRSGISHIQQNAIRQGAYRVSRIPTEMVTSKDQIAAQLKPRWDMRNGNNIMG</sequence>